<dbReference type="Proteomes" id="UP001152300">
    <property type="component" value="Unassembled WGS sequence"/>
</dbReference>
<evidence type="ECO:0000313" key="1">
    <source>
        <dbReference type="EMBL" id="KAJ8070355.1"/>
    </source>
</evidence>
<dbReference type="EMBL" id="JAPEIS010000001">
    <property type="protein sequence ID" value="KAJ8070355.1"/>
    <property type="molecule type" value="Genomic_DNA"/>
</dbReference>
<evidence type="ECO:0000313" key="2">
    <source>
        <dbReference type="Proteomes" id="UP001152300"/>
    </source>
</evidence>
<accession>A0A9X0AWR7</accession>
<gene>
    <name evidence="1" type="ORF">OCU04_000736</name>
</gene>
<proteinExistence type="predicted"/>
<protein>
    <submittedName>
        <fullName evidence="1">Uncharacterized protein</fullName>
    </submittedName>
</protein>
<name>A0A9X0AWR7_9HELO</name>
<sequence length="121" mass="13986">MVSPPSYVHPDRITCLSPWDSYRYAQGYDWQTAVDSLRYQPQLSRARTYEEIKDDYNRLFVDEAHCSNHGSIVARYSRTKKLLEDLLEKNRMAEARILLVGGKQVWSGQGVEWVADANVFG</sequence>
<keyword evidence="2" id="KW-1185">Reference proteome</keyword>
<dbReference type="AlphaFoldDB" id="A0A9X0AWR7"/>
<comment type="caution">
    <text evidence="1">The sequence shown here is derived from an EMBL/GenBank/DDBJ whole genome shotgun (WGS) entry which is preliminary data.</text>
</comment>
<organism evidence="1 2">
    <name type="scientific">Sclerotinia nivalis</name>
    <dbReference type="NCBI Taxonomy" id="352851"/>
    <lineage>
        <taxon>Eukaryota</taxon>
        <taxon>Fungi</taxon>
        <taxon>Dikarya</taxon>
        <taxon>Ascomycota</taxon>
        <taxon>Pezizomycotina</taxon>
        <taxon>Leotiomycetes</taxon>
        <taxon>Helotiales</taxon>
        <taxon>Sclerotiniaceae</taxon>
        <taxon>Sclerotinia</taxon>
    </lineage>
</organism>
<reference evidence="1" key="1">
    <citation type="submission" date="2022-11" db="EMBL/GenBank/DDBJ databases">
        <title>Genome Resource of Sclerotinia nivalis Strain SnTB1, a Plant Pathogen Isolated from American Ginseng.</title>
        <authorList>
            <person name="Fan S."/>
        </authorList>
    </citation>
    <scope>NUCLEOTIDE SEQUENCE</scope>
    <source>
        <strain evidence="1">SnTB1</strain>
    </source>
</reference>